<evidence type="ECO:0000256" key="2">
    <source>
        <dbReference type="SAM" id="Phobius"/>
    </source>
</evidence>
<dbReference type="EMBL" id="JAEFBK010000008">
    <property type="protein sequence ID" value="KAG7577743.1"/>
    <property type="molecule type" value="Genomic_DNA"/>
</dbReference>
<dbReference type="Proteomes" id="UP000694240">
    <property type="component" value="Chromosome 8"/>
</dbReference>
<reference evidence="3 4" key="1">
    <citation type="submission" date="2020-12" db="EMBL/GenBank/DDBJ databases">
        <title>Concerted genomic and epigenomic changes stabilize Arabidopsis allopolyploids.</title>
        <authorList>
            <person name="Chen Z."/>
        </authorList>
    </citation>
    <scope>NUCLEOTIDE SEQUENCE [LARGE SCALE GENOMIC DNA]</scope>
    <source>
        <strain evidence="3">Allo738</strain>
        <tissue evidence="3">Leaf</tissue>
    </source>
</reference>
<evidence type="ECO:0000256" key="1">
    <source>
        <dbReference type="SAM" id="MobiDB-lite"/>
    </source>
</evidence>
<keyword evidence="2" id="KW-0472">Membrane</keyword>
<sequence length="67" mass="7807">MALSSMTWGYARIIAGTLLGGTLGFYVMHRIEVSYKMRMEEALNQYEKDMQKRQEEENLSQINEESV</sequence>
<proteinExistence type="predicted"/>
<keyword evidence="2" id="KW-1133">Transmembrane helix</keyword>
<comment type="caution">
    <text evidence="3">The sequence shown here is derived from an EMBL/GenBank/DDBJ whole genome shotgun (WGS) entry which is preliminary data.</text>
</comment>
<gene>
    <name evidence="3" type="ORF">ISN45_Aa03g019940</name>
</gene>
<evidence type="ECO:0000313" key="4">
    <source>
        <dbReference type="Proteomes" id="UP000694240"/>
    </source>
</evidence>
<keyword evidence="2" id="KW-0812">Transmembrane</keyword>
<feature type="region of interest" description="Disordered" evidence="1">
    <location>
        <begin position="48"/>
        <end position="67"/>
    </location>
</feature>
<keyword evidence="4" id="KW-1185">Reference proteome</keyword>
<organism evidence="3 4">
    <name type="scientific">Arabidopsis thaliana x Arabidopsis arenosa</name>
    <dbReference type="NCBI Taxonomy" id="1240361"/>
    <lineage>
        <taxon>Eukaryota</taxon>
        <taxon>Viridiplantae</taxon>
        <taxon>Streptophyta</taxon>
        <taxon>Embryophyta</taxon>
        <taxon>Tracheophyta</taxon>
        <taxon>Spermatophyta</taxon>
        <taxon>Magnoliopsida</taxon>
        <taxon>eudicotyledons</taxon>
        <taxon>Gunneridae</taxon>
        <taxon>Pentapetalae</taxon>
        <taxon>rosids</taxon>
        <taxon>malvids</taxon>
        <taxon>Brassicales</taxon>
        <taxon>Brassicaceae</taxon>
        <taxon>Camelineae</taxon>
        <taxon>Arabidopsis</taxon>
    </lineage>
</organism>
<dbReference type="AlphaFoldDB" id="A0A8T2AUD4"/>
<accession>A0A8T2AUD4</accession>
<protein>
    <submittedName>
        <fullName evidence="3">Uncharacterized protein</fullName>
    </submittedName>
</protein>
<feature type="transmembrane region" description="Helical" evidence="2">
    <location>
        <begin position="6"/>
        <end position="28"/>
    </location>
</feature>
<evidence type="ECO:0000313" key="3">
    <source>
        <dbReference type="EMBL" id="KAG7577743.1"/>
    </source>
</evidence>
<name>A0A8T2AUD4_9BRAS</name>